<sequence length="144" mass="16190">MIVDSVHACIERKLKKKSKVINAPAEYLGVCRGARVKPNPYHVQYLSHEYYNSYTDVLFYNSIRPGKKPGDPVVTDVKAQIFYELKFLDPWNSSSICLVKCCDAGVKVISLTFDGRVNNMNAMTLLGCNIDEDINNKNLVPTSI</sequence>
<dbReference type="AlphaFoldDB" id="A0AAU9TQI4"/>
<keyword evidence="2" id="KW-1185">Reference proteome</keyword>
<gene>
    <name evidence="1" type="ORF">EEDITHA_LOCUS4304</name>
</gene>
<comment type="caution">
    <text evidence="1">The sequence shown here is derived from an EMBL/GenBank/DDBJ whole genome shotgun (WGS) entry which is preliminary data.</text>
</comment>
<reference evidence="1" key="1">
    <citation type="submission" date="2022-03" db="EMBL/GenBank/DDBJ databases">
        <authorList>
            <person name="Tunstrom K."/>
        </authorList>
    </citation>
    <scope>NUCLEOTIDE SEQUENCE</scope>
</reference>
<proteinExistence type="predicted"/>
<name>A0AAU9TQI4_EUPED</name>
<evidence type="ECO:0000313" key="2">
    <source>
        <dbReference type="Proteomes" id="UP001153954"/>
    </source>
</evidence>
<dbReference type="EMBL" id="CAKOGL010000007">
    <property type="protein sequence ID" value="CAH2088112.1"/>
    <property type="molecule type" value="Genomic_DNA"/>
</dbReference>
<dbReference type="Proteomes" id="UP001153954">
    <property type="component" value="Unassembled WGS sequence"/>
</dbReference>
<accession>A0AAU9TQI4</accession>
<evidence type="ECO:0000313" key="1">
    <source>
        <dbReference type="EMBL" id="CAH2088112.1"/>
    </source>
</evidence>
<organism evidence="1 2">
    <name type="scientific">Euphydryas editha</name>
    <name type="common">Edith's checkerspot</name>
    <dbReference type="NCBI Taxonomy" id="104508"/>
    <lineage>
        <taxon>Eukaryota</taxon>
        <taxon>Metazoa</taxon>
        <taxon>Ecdysozoa</taxon>
        <taxon>Arthropoda</taxon>
        <taxon>Hexapoda</taxon>
        <taxon>Insecta</taxon>
        <taxon>Pterygota</taxon>
        <taxon>Neoptera</taxon>
        <taxon>Endopterygota</taxon>
        <taxon>Lepidoptera</taxon>
        <taxon>Glossata</taxon>
        <taxon>Ditrysia</taxon>
        <taxon>Papilionoidea</taxon>
        <taxon>Nymphalidae</taxon>
        <taxon>Nymphalinae</taxon>
        <taxon>Euphydryas</taxon>
    </lineage>
</organism>
<protein>
    <submittedName>
        <fullName evidence="1">Uncharacterized protein</fullName>
    </submittedName>
</protein>